<comment type="caution">
    <text evidence="1">The sequence shown here is derived from an EMBL/GenBank/DDBJ whole genome shotgun (WGS) entry which is preliminary data.</text>
</comment>
<reference evidence="1" key="1">
    <citation type="submission" date="2022-06" db="EMBL/GenBank/DDBJ databases">
        <title>Aquibacillus sp. a new bacterium isolated from soil saline samples.</title>
        <authorList>
            <person name="Galisteo C."/>
            <person name="De La Haba R."/>
            <person name="Sanchez-Porro C."/>
            <person name="Ventosa A."/>
        </authorList>
    </citation>
    <scope>NUCLEOTIDE SEQUENCE</scope>
    <source>
        <strain evidence="1">3ASR75-54</strain>
    </source>
</reference>
<dbReference type="PANTHER" id="PTHR41260">
    <property type="entry name" value="PROTEIN ECSC"/>
    <property type="match status" value="1"/>
</dbReference>
<protein>
    <submittedName>
        <fullName evidence="1">EcsC family protein</fullName>
    </submittedName>
</protein>
<dbReference type="EMBL" id="JAMQKC010000001">
    <property type="protein sequence ID" value="MDC3415767.1"/>
    <property type="molecule type" value="Genomic_DNA"/>
</dbReference>
<dbReference type="Proteomes" id="UP001145069">
    <property type="component" value="Unassembled WGS sequence"/>
</dbReference>
<gene>
    <name evidence="1" type="ORF">NC799_02440</name>
</gene>
<sequence length="276" mass="32028">MSSAILKEIEDWEKQMEDHQSNSFTTKYDWFINQMTKKIDEKVKKKLYFNLDNVLFFSHAFLRGATIQKDAREQIVKNAKLFNPHVSSIDDLKTLTVEQLSFIAKQQITKEKLFTLIQGSITGSKSKIGSSIDLPSVLVLHLRAIQLIALSFGHDLNKPFELMLSLKLFHASTLPSRYHKRNWDEMVEELSNSSTYIYQGTEEIIQDNSLLPMYVQLIKFSLVLATKRYLIKGMPVLSVSAGAITNYYFLTKVTDFAIRFYQKRYFMEHSKFSIHS</sequence>
<keyword evidence="2" id="KW-1185">Reference proteome</keyword>
<name>A0A9X3WB48_9BACI</name>
<dbReference type="PANTHER" id="PTHR41260:SF1">
    <property type="entry name" value="PROTEIN ECSC"/>
    <property type="match status" value="1"/>
</dbReference>
<organism evidence="1 2">
    <name type="scientific">Aquibacillus salsiterrae</name>
    <dbReference type="NCBI Taxonomy" id="2950439"/>
    <lineage>
        <taxon>Bacteria</taxon>
        <taxon>Bacillati</taxon>
        <taxon>Bacillota</taxon>
        <taxon>Bacilli</taxon>
        <taxon>Bacillales</taxon>
        <taxon>Bacillaceae</taxon>
        <taxon>Aquibacillus</taxon>
    </lineage>
</organism>
<evidence type="ECO:0000313" key="2">
    <source>
        <dbReference type="Proteomes" id="UP001145069"/>
    </source>
</evidence>
<dbReference type="RefSeq" id="WP_272444721.1">
    <property type="nucleotide sequence ID" value="NZ_JAMQKC010000001.1"/>
</dbReference>
<dbReference type="Pfam" id="PF12787">
    <property type="entry name" value="EcsC"/>
    <property type="match status" value="1"/>
</dbReference>
<dbReference type="AlphaFoldDB" id="A0A9X3WB48"/>
<proteinExistence type="predicted"/>
<evidence type="ECO:0000313" key="1">
    <source>
        <dbReference type="EMBL" id="MDC3415767.1"/>
    </source>
</evidence>
<dbReference type="InterPro" id="IPR024787">
    <property type="entry name" value="EcsC"/>
</dbReference>
<accession>A0A9X3WB48</accession>